<keyword evidence="5" id="KW-0804">Transcription</keyword>
<dbReference type="EMBL" id="AP025564">
    <property type="protein sequence ID" value="BDE97182.1"/>
    <property type="molecule type" value="Genomic_DNA"/>
</dbReference>
<dbReference type="PANTHER" id="PTHR43133">
    <property type="entry name" value="RNA POLYMERASE ECF-TYPE SIGMA FACTO"/>
    <property type="match status" value="1"/>
</dbReference>
<dbReference type="CDD" id="cd06171">
    <property type="entry name" value="Sigma70_r4"/>
    <property type="match status" value="1"/>
</dbReference>
<dbReference type="InterPro" id="IPR013324">
    <property type="entry name" value="RNA_pol_sigma_r3/r4-like"/>
</dbReference>
<evidence type="ECO:0000259" key="7">
    <source>
        <dbReference type="Pfam" id="PF08281"/>
    </source>
</evidence>
<keyword evidence="8" id="KW-0240">DNA-directed RNA polymerase</keyword>
<dbReference type="SUPFAM" id="SSF88659">
    <property type="entry name" value="Sigma3 and sigma4 domains of RNA polymerase sigma factors"/>
    <property type="match status" value="1"/>
</dbReference>
<name>A0ABN6MKD2_9ACTN</name>
<evidence type="ECO:0000313" key="9">
    <source>
        <dbReference type="Proteomes" id="UP001320544"/>
    </source>
</evidence>
<dbReference type="InterPro" id="IPR014284">
    <property type="entry name" value="RNA_pol_sigma-70_dom"/>
</dbReference>
<dbReference type="Gene3D" id="1.10.1740.10">
    <property type="match status" value="1"/>
</dbReference>
<keyword evidence="2" id="KW-0805">Transcription regulation</keyword>
<evidence type="ECO:0000256" key="3">
    <source>
        <dbReference type="ARBA" id="ARBA00023082"/>
    </source>
</evidence>
<dbReference type="Pfam" id="PF08281">
    <property type="entry name" value="Sigma70_r4_2"/>
    <property type="match status" value="1"/>
</dbReference>
<gene>
    <name evidence="8" type="ORF">CE91St30_25150</name>
</gene>
<dbReference type="InterPro" id="IPR007627">
    <property type="entry name" value="RNA_pol_sigma70_r2"/>
</dbReference>
<evidence type="ECO:0000256" key="2">
    <source>
        <dbReference type="ARBA" id="ARBA00023015"/>
    </source>
</evidence>
<evidence type="ECO:0000256" key="4">
    <source>
        <dbReference type="ARBA" id="ARBA00023125"/>
    </source>
</evidence>
<dbReference type="PANTHER" id="PTHR43133:SF8">
    <property type="entry name" value="RNA POLYMERASE SIGMA FACTOR HI_1459-RELATED"/>
    <property type="match status" value="1"/>
</dbReference>
<evidence type="ECO:0000259" key="6">
    <source>
        <dbReference type="Pfam" id="PF04542"/>
    </source>
</evidence>
<accession>A0ABN6MKD2</accession>
<proteinExistence type="inferred from homology"/>
<dbReference type="InterPro" id="IPR013325">
    <property type="entry name" value="RNA_pol_sigma_r2"/>
</dbReference>
<reference evidence="8 9" key="1">
    <citation type="submission" date="2022-01" db="EMBL/GenBank/DDBJ databases">
        <title>Novel bile acid biosynthetic pathways are enriched in the microbiome of centenarians.</title>
        <authorList>
            <person name="Sato Y."/>
            <person name="Atarashi K."/>
            <person name="Plichta R.D."/>
            <person name="Arai Y."/>
            <person name="Sasajima S."/>
            <person name="Kearney M.S."/>
            <person name="Suda W."/>
            <person name="Takeshita K."/>
            <person name="Sasaki T."/>
            <person name="Okamoto S."/>
            <person name="Skelly N.A."/>
            <person name="Okamura Y."/>
            <person name="Vlamakis H."/>
            <person name="Li Y."/>
            <person name="Tanoue T."/>
            <person name="Takei H."/>
            <person name="Nittono H."/>
            <person name="Narushima S."/>
            <person name="Irie J."/>
            <person name="Itoh H."/>
            <person name="Moriya K."/>
            <person name="Sugiura Y."/>
            <person name="Suematsu M."/>
            <person name="Moritoki N."/>
            <person name="Shibata S."/>
            <person name="Littman R.D."/>
            <person name="Fischbach A.M."/>
            <person name="Uwamino Y."/>
            <person name="Inoue T."/>
            <person name="Honda A."/>
            <person name="Hattori M."/>
            <person name="Murai T."/>
            <person name="Xavier J.R."/>
            <person name="Hirose N."/>
            <person name="Honda K."/>
        </authorList>
    </citation>
    <scope>NUCLEOTIDE SEQUENCE [LARGE SCALE GENOMIC DNA]</scope>
    <source>
        <strain evidence="8 9">CE91-St30</strain>
    </source>
</reference>
<keyword evidence="4" id="KW-0238">DNA-binding</keyword>
<evidence type="ECO:0000256" key="5">
    <source>
        <dbReference type="ARBA" id="ARBA00023163"/>
    </source>
</evidence>
<dbReference type="Proteomes" id="UP001320544">
    <property type="component" value="Chromosome"/>
</dbReference>
<dbReference type="Pfam" id="PF04542">
    <property type="entry name" value="Sigma70_r2"/>
    <property type="match status" value="1"/>
</dbReference>
<dbReference type="GO" id="GO:0000428">
    <property type="term" value="C:DNA-directed RNA polymerase complex"/>
    <property type="evidence" value="ECO:0007669"/>
    <property type="project" value="UniProtKB-KW"/>
</dbReference>
<sequence>MDGMRNRSDIEQVIDEHGNTVWRVCVLYFHQSPDAQDAFQETMLKYALHGGDFADAEHRKAWLIRVATNVCKDMLKASHRTRSVLDDGTIASSSASSDTHSQPGCAEGEVLDAMLGLTDPPRTPVYLALYEGYTAPEIAEMLEAPVNTVYSWIARGRKLLKEALA</sequence>
<dbReference type="InterPro" id="IPR039425">
    <property type="entry name" value="RNA_pol_sigma-70-like"/>
</dbReference>
<protein>
    <submittedName>
        <fullName evidence="8">DNA-directed RNA polymerase sigma-70 factor</fullName>
    </submittedName>
</protein>
<keyword evidence="3" id="KW-0731">Sigma factor</keyword>
<feature type="domain" description="RNA polymerase sigma factor 70 region 4 type 2" evidence="7">
    <location>
        <begin position="109"/>
        <end position="160"/>
    </location>
</feature>
<organism evidence="8 9">
    <name type="scientific">Raoultibacter timonensis</name>
    <dbReference type="NCBI Taxonomy" id="1907662"/>
    <lineage>
        <taxon>Bacteria</taxon>
        <taxon>Bacillati</taxon>
        <taxon>Actinomycetota</taxon>
        <taxon>Coriobacteriia</taxon>
        <taxon>Eggerthellales</taxon>
        <taxon>Eggerthellaceae</taxon>
        <taxon>Raoultibacter</taxon>
    </lineage>
</organism>
<dbReference type="InterPro" id="IPR036388">
    <property type="entry name" value="WH-like_DNA-bd_sf"/>
</dbReference>
<feature type="domain" description="RNA polymerase sigma-70 region 2" evidence="6">
    <location>
        <begin position="14"/>
        <end position="80"/>
    </location>
</feature>
<comment type="similarity">
    <text evidence="1">Belongs to the sigma-70 factor family. ECF subfamily.</text>
</comment>
<keyword evidence="9" id="KW-1185">Reference proteome</keyword>
<dbReference type="Gene3D" id="1.10.10.10">
    <property type="entry name" value="Winged helix-like DNA-binding domain superfamily/Winged helix DNA-binding domain"/>
    <property type="match status" value="1"/>
</dbReference>
<dbReference type="InterPro" id="IPR013249">
    <property type="entry name" value="RNA_pol_sigma70_r4_t2"/>
</dbReference>
<evidence type="ECO:0000313" key="8">
    <source>
        <dbReference type="EMBL" id="BDE97182.1"/>
    </source>
</evidence>
<dbReference type="SUPFAM" id="SSF88946">
    <property type="entry name" value="Sigma2 domain of RNA polymerase sigma factors"/>
    <property type="match status" value="1"/>
</dbReference>
<dbReference type="NCBIfam" id="TIGR02937">
    <property type="entry name" value="sigma70-ECF"/>
    <property type="match status" value="1"/>
</dbReference>
<evidence type="ECO:0000256" key="1">
    <source>
        <dbReference type="ARBA" id="ARBA00010641"/>
    </source>
</evidence>